<gene>
    <name evidence="2" type="ORF">ENJ67_04245</name>
</gene>
<proteinExistence type="predicted"/>
<sequence length="296" mass="33504">MFGFAYWMLKPSSAEETQKYLIYFDESVLGLNLDAPVKYRGITVGKVVRLRINPKNTEQVEVLVDILKSTPIKENTVAKLTAQGITGLTYINLTQGANDAPPLKAKEGEKYPVIKTIPSFFEHFERSLGDVSSQLSATLYKTQKLLNDENQKQVGLLLQRTASIMDKLDRLLDEKTIGHFQSSMNNLDNLTYKVDQAIPNIDNFITKSVAWENNISNSFESIKVTYLHMNDTMKNMAVSFSKAQHGFDKMSHTVNNTMLESQNVMIDLQNVLDEFNHNPSDILYKKTEQKAAPGER</sequence>
<comment type="caution">
    <text evidence="2">The sequence shown here is derived from an EMBL/GenBank/DDBJ whole genome shotgun (WGS) entry which is preliminary data.</text>
</comment>
<organism evidence="2">
    <name type="scientific">Sulfurimonas autotrophica</name>
    <dbReference type="NCBI Taxonomy" id="202747"/>
    <lineage>
        <taxon>Bacteria</taxon>
        <taxon>Pseudomonadati</taxon>
        <taxon>Campylobacterota</taxon>
        <taxon>Epsilonproteobacteria</taxon>
        <taxon>Campylobacterales</taxon>
        <taxon>Sulfurimonadaceae</taxon>
        <taxon>Sulfurimonas</taxon>
    </lineage>
</organism>
<dbReference type="AlphaFoldDB" id="A0A7C3C7J2"/>
<dbReference type="Proteomes" id="UP000886390">
    <property type="component" value="Unassembled WGS sequence"/>
</dbReference>
<dbReference type="Pfam" id="PF02470">
    <property type="entry name" value="MlaD"/>
    <property type="match status" value="1"/>
</dbReference>
<feature type="domain" description="Mce/MlaD" evidence="1">
    <location>
        <begin position="17"/>
        <end position="96"/>
    </location>
</feature>
<protein>
    <submittedName>
        <fullName evidence="2">MCE family protein</fullName>
    </submittedName>
</protein>
<evidence type="ECO:0000259" key="1">
    <source>
        <dbReference type="Pfam" id="PF02470"/>
    </source>
</evidence>
<reference evidence="2" key="1">
    <citation type="journal article" date="2020" name="mSystems">
        <title>Genome- and Community-Level Interaction Insights into Carbon Utilization and Element Cycling Functions of Hydrothermarchaeota in Hydrothermal Sediment.</title>
        <authorList>
            <person name="Zhou Z."/>
            <person name="Liu Y."/>
            <person name="Xu W."/>
            <person name="Pan J."/>
            <person name="Luo Z.H."/>
            <person name="Li M."/>
        </authorList>
    </citation>
    <scope>NUCLEOTIDE SEQUENCE [LARGE SCALE GENOMIC DNA]</scope>
    <source>
        <strain evidence="2">HyVt-507</strain>
    </source>
</reference>
<name>A0A7C3C7J2_9BACT</name>
<dbReference type="EMBL" id="DRNH01000227">
    <property type="protein sequence ID" value="HFB53921.1"/>
    <property type="molecule type" value="Genomic_DNA"/>
</dbReference>
<dbReference type="PANTHER" id="PTHR36698:SF2">
    <property type="entry name" value="MCE_MLAD DOMAIN-CONTAINING PROTEIN"/>
    <property type="match status" value="1"/>
</dbReference>
<dbReference type="PANTHER" id="PTHR36698">
    <property type="entry name" value="BLL5892 PROTEIN"/>
    <property type="match status" value="1"/>
</dbReference>
<accession>A0A7C3C7J2</accession>
<evidence type="ECO:0000313" key="2">
    <source>
        <dbReference type="EMBL" id="HFB53921.1"/>
    </source>
</evidence>
<dbReference type="InterPro" id="IPR003399">
    <property type="entry name" value="Mce/MlaD"/>
</dbReference>